<reference evidence="1 2" key="1">
    <citation type="submission" date="2019-04" db="EMBL/GenBank/DDBJ databases">
        <title>Pedobacter sp. AR-3-17 sp. nov., isolated from Arctic soil.</title>
        <authorList>
            <person name="Dahal R.H."/>
            <person name="Kim D.-U."/>
        </authorList>
    </citation>
    <scope>NUCLEOTIDE SEQUENCE [LARGE SCALE GENOMIC DNA]</scope>
    <source>
        <strain evidence="1 2">AR-3-17</strain>
    </source>
</reference>
<organism evidence="1 2">
    <name type="scientific">Pedobacter cryophilus</name>
    <dbReference type="NCBI Taxonomy" id="2571271"/>
    <lineage>
        <taxon>Bacteria</taxon>
        <taxon>Pseudomonadati</taxon>
        <taxon>Bacteroidota</taxon>
        <taxon>Sphingobacteriia</taxon>
        <taxon>Sphingobacteriales</taxon>
        <taxon>Sphingobacteriaceae</taxon>
        <taxon>Pedobacter</taxon>
    </lineage>
</organism>
<evidence type="ECO:0000313" key="1">
    <source>
        <dbReference type="EMBL" id="TKC00438.1"/>
    </source>
</evidence>
<gene>
    <name evidence="1" type="ORF">FA046_01780</name>
</gene>
<dbReference type="AlphaFoldDB" id="A0A4U1C9U5"/>
<comment type="caution">
    <text evidence="1">The sequence shown here is derived from an EMBL/GenBank/DDBJ whole genome shotgun (WGS) entry which is preliminary data.</text>
</comment>
<name>A0A4U1C9U5_9SPHI</name>
<dbReference type="Proteomes" id="UP000308181">
    <property type="component" value="Unassembled WGS sequence"/>
</dbReference>
<protein>
    <submittedName>
        <fullName evidence="1">Uncharacterized protein</fullName>
    </submittedName>
</protein>
<sequence>MFEKLNQLVKENSKKEVFLSAGITASSFESATYEAAGVIIDILKSQLDNGKAKDLMSFFKGKKAESDLLLKMMINKYANRLNKYYSISSSAAKEIAEVLIPTVVKKFVVQTGNGKKEDQGIFALFNCLSGNTVNFEEFFLKIDKIQMA</sequence>
<dbReference type="RefSeq" id="WP_136824647.1">
    <property type="nucleotide sequence ID" value="NZ_SWBP01000001.1"/>
</dbReference>
<evidence type="ECO:0000313" key="2">
    <source>
        <dbReference type="Proteomes" id="UP000308181"/>
    </source>
</evidence>
<keyword evidence="2" id="KW-1185">Reference proteome</keyword>
<accession>A0A4U1C9U5</accession>
<proteinExistence type="predicted"/>
<dbReference type="EMBL" id="SWBP01000001">
    <property type="protein sequence ID" value="TKC00438.1"/>
    <property type="molecule type" value="Genomic_DNA"/>
</dbReference>
<dbReference type="OrthoDB" id="982085at2"/>